<accession>A0A4Y2HU32</accession>
<evidence type="ECO:0000313" key="2">
    <source>
        <dbReference type="Proteomes" id="UP000499080"/>
    </source>
</evidence>
<reference evidence="1 2" key="1">
    <citation type="journal article" date="2019" name="Sci. Rep.">
        <title>Orb-weaving spider Araneus ventricosus genome elucidates the spidroin gene catalogue.</title>
        <authorList>
            <person name="Kono N."/>
            <person name="Nakamura H."/>
            <person name="Ohtoshi R."/>
            <person name="Moran D.A.P."/>
            <person name="Shinohara A."/>
            <person name="Yoshida Y."/>
            <person name="Fujiwara M."/>
            <person name="Mori M."/>
            <person name="Tomita M."/>
            <person name="Arakawa K."/>
        </authorList>
    </citation>
    <scope>NUCLEOTIDE SEQUENCE [LARGE SCALE GENOMIC DNA]</scope>
</reference>
<sequence>MNMCIHCSKEMLMLGLVKLDECFVEKLQEGYFGMDLTILNCGQMARAVSEPATPLLASTSHQQMERTDLTSNSPSYCMFSDLETLRAFVHAPGRVIFTKIGRK</sequence>
<organism evidence="1 2">
    <name type="scientific">Araneus ventricosus</name>
    <name type="common">Orbweaver spider</name>
    <name type="synonym">Epeira ventricosa</name>
    <dbReference type="NCBI Taxonomy" id="182803"/>
    <lineage>
        <taxon>Eukaryota</taxon>
        <taxon>Metazoa</taxon>
        <taxon>Ecdysozoa</taxon>
        <taxon>Arthropoda</taxon>
        <taxon>Chelicerata</taxon>
        <taxon>Arachnida</taxon>
        <taxon>Araneae</taxon>
        <taxon>Araneomorphae</taxon>
        <taxon>Entelegynae</taxon>
        <taxon>Araneoidea</taxon>
        <taxon>Araneidae</taxon>
        <taxon>Araneus</taxon>
    </lineage>
</organism>
<gene>
    <name evidence="1" type="ORF">AVEN_192692_1</name>
</gene>
<keyword evidence="2" id="KW-1185">Reference proteome</keyword>
<protein>
    <submittedName>
        <fullName evidence="1">Uncharacterized protein</fullName>
    </submittedName>
</protein>
<evidence type="ECO:0000313" key="1">
    <source>
        <dbReference type="EMBL" id="GBM68947.1"/>
    </source>
</evidence>
<name>A0A4Y2HU32_ARAVE</name>
<dbReference type="AlphaFoldDB" id="A0A4Y2HU32"/>
<proteinExistence type="predicted"/>
<dbReference type="EMBL" id="BGPR01002169">
    <property type="protein sequence ID" value="GBM68947.1"/>
    <property type="molecule type" value="Genomic_DNA"/>
</dbReference>
<dbReference type="Proteomes" id="UP000499080">
    <property type="component" value="Unassembled WGS sequence"/>
</dbReference>
<comment type="caution">
    <text evidence="1">The sequence shown here is derived from an EMBL/GenBank/DDBJ whole genome shotgun (WGS) entry which is preliminary data.</text>
</comment>